<accession>A0ACB0YQ41</accession>
<dbReference type="Proteomes" id="UP001497535">
    <property type="component" value="Unassembled WGS sequence"/>
</dbReference>
<comment type="caution">
    <text evidence="1">The sequence shown here is derived from an EMBL/GenBank/DDBJ whole genome shotgun (WGS) entry which is preliminary data.</text>
</comment>
<evidence type="ECO:0000313" key="2">
    <source>
        <dbReference type="Proteomes" id="UP001497535"/>
    </source>
</evidence>
<keyword evidence="2" id="KW-1185">Reference proteome</keyword>
<reference evidence="1" key="1">
    <citation type="submission" date="2023-11" db="EMBL/GenBank/DDBJ databases">
        <authorList>
            <person name="Poullet M."/>
        </authorList>
    </citation>
    <scope>NUCLEOTIDE SEQUENCE</scope>
    <source>
        <strain evidence="1">E1834</strain>
    </source>
</reference>
<organism evidence="1 2">
    <name type="scientific">Meloidogyne enterolobii</name>
    <name type="common">Root-knot nematode worm</name>
    <name type="synonym">Meloidogyne mayaguensis</name>
    <dbReference type="NCBI Taxonomy" id="390850"/>
    <lineage>
        <taxon>Eukaryota</taxon>
        <taxon>Metazoa</taxon>
        <taxon>Ecdysozoa</taxon>
        <taxon>Nematoda</taxon>
        <taxon>Chromadorea</taxon>
        <taxon>Rhabditida</taxon>
        <taxon>Tylenchina</taxon>
        <taxon>Tylenchomorpha</taxon>
        <taxon>Tylenchoidea</taxon>
        <taxon>Meloidogynidae</taxon>
        <taxon>Meloidogyninae</taxon>
        <taxon>Meloidogyne</taxon>
    </lineage>
</organism>
<dbReference type="EMBL" id="CAVMJV010000016">
    <property type="protein sequence ID" value="CAK5056521.1"/>
    <property type="molecule type" value="Genomic_DNA"/>
</dbReference>
<proteinExistence type="predicted"/>
<name>A0ACB0YQ41_MELEN</name>
<sequence length="325" mass="37572">MCLIFNYFLDLTFVYRFSLMPSSGCTRKWQEHQGRNKFFFNGRCVSSRQNLLFMFTFSILLLVMCMFYIFCLPFLTIKIGLFVPIFMAILFLLVISTMLRAAFTDPGIIPRASAAEISEYNLIKKMAKTPEERELLNERIVNINGCGVLVKFCITCKIFRPPRSSHCSICDNCVLNFDRKHFSFKGLNFKYLDHCPWIGNCVGARNFRHFYLFITFVAVTSFFAIICICLHFYLVMAEKDGAFLVSLLDNPIPVVLILPFLASFIGVTMMIYDHTPLVLKGITSYEDYKCTFDHVKNPFDAGSRSKNLKKALCSPEPIRFFKFFL</sequence>
<evidence type="ECO:0000313" key="1">
    <source>
        <dbReference type="EMBL" id="CAK5056521.1"/>
    </source>
</evidence>
<gene>
    <name evidence="1" type="ORF">MENTE1834_LOCUS14933</name>
</gene>
<protein>
    <submittedName>
        <fullName evidence="1">Uncharacterized protein</fullName>
    </submittedName>
</protein>